<organism evidence="5 6">
    <name type="scientific">Malassezia sympodialis (strain ATCC 42132)</name>
    <name type="common">Atopic eczema-associated yeast</name>
    <dbReference type="NCBI Taxonomy" id="1230383"/>
    <lineage>
        <taxon>Eukaryota</taxon>
        <taxon>Fungi</taxon>
        <taxon>Dikarya</taxon>
        <taxon>Basidiomycota</taxon>
        <taxon>Ustilaginomycotina</taxon>
        <taxon>Malasseziomycetes</taxon>
        <taxon>Malasseziales</taxon>
        <taxon>Malasseziaceae</taxon>
        <taxon>Malassezia</taxon>
    </lineage>
</organism>
<dbReference type="PROSITE" id="PS50234">
    <property type="entry name" value="VWFA"/>
    <property type="match status" value="1"/>
</dbReference>
<dbReference type="CDD" id="cd01452">
    <property type="entry name" value="VWA_26S_proteasome_subunit"/>
    <property type="match status" value="1"/>
</dbReference>
<evidence type="ECO:0000256" key="1">
    <source>
        <dbReference type="ARBA" id="ARBA00005574"/>
    </source>
</evidence>
<dbReference type="Proteomes" id="UP000186303">
    <property type="component" value="Chromosome 1"/>
</dbReference>
<evidence type="ECO:0000313" key="6">
    <source>
        <dbReference type="Proteomes" id="UP000186303"/>
    </source>
</evidence>
<dbReference type="FunFam" id="3.40.50.410:FF:000005">
    <property type="entry name" value="26S proteasome non-ATPase regulatory subunit 4"/>
    <property type="match status" value="1"/>
</dbReference>
<keyword evidence="6" id="KW-1185">Reference proteome</keyword>
<feature type="region of interest" description="Disordered" evidence="3">
    <location>
        <begin position="188"/>
        <end position="215"/>
    </location>
</feature>
<dbReference type="SMART" id="SM00726">
    <property type="entry name" value="UIM"/>
    <property type="match status" value="3"/>
</dbReference>
<dbReference type="EMBL" id="LT671821">
    <property type="protein sequence ID" value="SHO76195.1"/>
    <property type="molecule type" value="Genomic_DNA"/>
</dbReference>
<dbReference type="InterPro" id="IPR036465">
    <property type="entry name" value="vWFA_dom_sf"/>
</dbReference>
<dbReference type="VEuPathDB" id="FungiDB:MSYG_0531"/>
<feature type="compositionally biased region" description="Acidic residues" evidence="3">
    <location>
        <begin position="342"/>
        <end position="351"/>
    </location>
</feature>
<dbReference type="GO" id="GO:0005634">
    <property type="term" value="C:nucleus"/>
    <property type="evidence" value="ECO:0007669"/>
    <property type="project" value="TreeGrafter"/>
</dbReference>
<name>A0A1M8A187_MALS4</name>
<dbReference type="GO" id="GO:0043161">
    <property type="term" value="P:proteasome-mediated ubiquitin-dependent protein catabolic process"/>
    <property type="evidence" value="ECO:0007669"/>
    <property type="project" value="TreeGrafter"/>
</dbReference>
<dbReference type="PANTHER" id="PTHR10223:SF0">
    <property type="entry name" value="26S PROTEASOME NON-ATPASE REGULATORY SUBUNIT 4"/>
    <property type="match status" value="1"/>
</dbReference>
<dbReference type="Pfam" id="PF13519">
    <property type="entry name" value="VWA_2"/>
    <property type="match status" value="1"/>
</dbReference>
<evidence type="ECO:0000259" key="4">
    <source>
        <dbReference type="PROSITE" id="PS50234"/>
    </source>
</evidence>
<comment type="similarity">
    <text evidence="1">Belongs to the proteasome subunit S5A family.</text>
</comment>
<dbReference type="STRING" id="1230383.A0A1M8A187"/>
<dbReference type="GO" id="GO:0005829">
    <property type="term" value="C:cytosol"/>
    <property type="evidence" value="ECO:0007669"/>
    <property type="project" value="TreeGrafter"/>
</dbReference>
<proteinExistence type="inferred from homology"/>
<feature type="region of interest" description="Disordered" evidence="3">
    <location>
        <begin position="313"/>
        <end position="351"/>
    </location>
</feature>
<dbReference type="SUPFAM" id="SSF53300">
    <property type="entry name" value="vWA-like"/>
    <property type="match status" value="1"/>
</dbReference>
<feature type="region of interest" description="Disordered" evidence="3">
    <location>
        <begin position="231"/>
        <end position="290"/>
    </location>
</feature>
<sequence>MPLEATMLVLDNSEWMRNGDYVPTRWDAQADAVQVLFDAKTSSHPENMVGVMTMAGKSPEVLSTLTQDIGKVFAALHSSKLAGSVHLLTGINVAQLALKHRQNKNQRQRVVAFVGSPVADTEESLEQLAKKLKKNNVAVDIVCFGEFEENRAKLEKFIDTVSSNDNSHFLVVPPNERPLSDTLLSSPLVMDSDADAGPSGSANAGGSQAFEFGVDPNADPELAMALRLSMEEEQARQQAAQGSAQDRDNTTDEQAMNEDHTLAPEDRQPAEGAAGSLVPVDAPPLTGTANLDTDMARQAESEEALLQQALALSRGDAPAEEDVAMKENSEQEPRATVAGANEGDDDEEMSEQEAIARAIEMSLKDSQDPHQ</sequence>
<evidence type="ECO:0000256" key="3">
    <source>
        <dbReference type="SAM" id="MobiDB-lite"/>
    </source>
</evidence>
<feature type="compositionally biased region" description="Low complexity" evidence="3">
    <location>
        <begin position="195"/>
        <end position="207"/>
    </location>
</feature>
<dbReference type="GO" id="GO:0008540">
    <property type="term" value="C:proteasome regulatory particle, base subcomplex"/>
    <property type="evidence" value="ECO:0007669"/>
    <property type="project" value="TreeGrafter"/>
</dbReference>
<dbReference type="Gene3D" id="1.10.287.3990">
    <property type="match status" value="1"/>
</dbReference>
<protein>
    <submittedName>
        <fullName evidence="5">Similar to S.cerevisiae protein RPN10 (Non-ATPase base subunit of the 19S RP of the 26S proteasome)</fullName>
    </submittedName>
</protein>
<dbReference type="Gene3D" id="3.40.50.410">
    <property type="entry name" value="von Willebrand factor, type A domain"/>
    <property type="match status" value="1"/>
</dbReference>
<feature type="compositionally biased region" description="Basic and acidic residues" evidence="3">
    <location>
        <begin position="323"/>
        <end position="333"/>
    </location>
</feature>
<evidence type="ECO:0000313" key="5">
    <source>
        <dbReference type="EMBL" id="SHO76195.1"/>
    </source>
</evidence>
<dbReference type="PANTHER" id="PTHR10223">
    <property type="entry name" value="26S PROTEASOME NON-ATPASE REGULATORY SUBUNIT 4"/>
    <property type="match status" value="1"/>
</dbReference>
<keyword evidence="2 5" id="KW-0647">Proteasome</keyword>
<dbReference type="InterPro" id="IPR002035">
    <property type="entry name" value="VWF_A"/>
</dbReference>
<dbReference type="PROSITE" id="PS50330">
    <property type="entry name" value="UIM"/>
    <property type="match status" value="3"/>
</dbReference>
<accession>A0A1M8A187</accession>
<dbReference type="AlphaFoldDB" id="A0A1M8A187"/>
<dbReference type="OrthoDB" id="1731724at2759"/>
<evidence type="ECO:0000256" key="2">
    <source>
        <dbReference type="ARBA" id="ARBA00022942"/>
    </source>
</evidence>
<dbReference type="Pfam" id="PF02809">
    <property type="entry name" value="UIM"/>
    <property type="match status" value="3"/>
</dbReference>
<dbReference type="OMA" id="QMSMQDQ"/>
<reference evidence="6" key="1">
    <citation type="journal article" date="2017" name="Nucleic Acids Res.">
        <title>Proteogenomics produces comprehensive and highly accurate protein-coding gene annotation in a complete genome assembly of Malassezia sympodialis.</title>
        <authorList>
            <person name="Zhu Y."/>
            <person name="Engstroem P.G."/>
            <person name="Tellgren-Roth C."/>
            <person name="Baudo C.D."/>
            <person name="Kennell J.C."/>
            <person name="Sun S."/>
            <person name="Billmyre R.B."/>
            <person name="Schroeder M.S."/>
            <person name="Andersson A."/>
            <person name="Holm T."/>
            <person name="Sigurgeirsson B."/>
            <person name="Wu G."/>
            <person name="Sankaranarayanan S.R."/>
            <person name="Siddharthan R."/>
            <person name="Sanyal K."/>
            <person name="Lundeberg J."/>
            <person name="Nystedt B."/>
            <person name="Boekhout T."/>
            <person name="Dawson T.L. Jr."/>
            <person name="Heitman J."/>
            <person name="Scheynius A."/>
            <person name="Lehtioe J."/>
        </authorList>
    </citation>
    <scope>NUCLEOTIDE SEQUENCE [LARGE SCALE GENOMIC DNA]</scope>
    <source>
        <strain evidence="6">ATCC 42132</strain>
    </source>
</reference>
<dbReference type="InterPro" id="IPR003903">
    <property type="entry name" value="UIM_dom"/>
</dbReference>
<feature type="domain" description="VWFA" evidence="4">
    <location>
        <begin position="5"/>
        <end position="188"/>
    </location>
</feature>
<dbReference type="GO" id="GO:0036435">
    <property type="term" value="F:K48-linked polyubiquitin modification-dependent protein binding"/>
    <property type="evidence" value="ECO:0007669"/>
    <property type="project" value="UniProtKB-ARBA"/>
</dbReference>
<gene>
    <name evidence="5" type="ORF">MSYG_0531</name>
</gene>
<feature type="compositionally biased region" description="Basic and acidic residues" evidence="3">
    <location>
        <begin position="257"/>
        <end position="269"/>
    </location>
</feature>
<dbReference type="SMART" id="SM00327">
    <property type="entry name" value="VWA"/>
    <property type="match status" value="1"/>
</dbReference>
<dbReference type="InterPro" id="IPR027040">
    <property type="entry name" value="PSMD4"/>
</dbReference>